<dbReference type="InterPro" id="IPR036388">
    <property type="entry name" value="WH-like_DNA-bd_sf"/>
</dbReference>
<dbReference type="GO" id="GO:0003700">
    <property type="term" value="F:DNA-binding transcription factor activity"/>
    <property type="evidence" value="ECO:0007669"/>
    <property type="project" value="InterPro"/>
</dbReference>
<proteinExistence type="predicted"/>
<dbReference type="Pfam" id="PF00392">
    <property type="entry name" value="GntR"/>
    <property type="match status" value="1"/>
</dbReference>
<reference evidence="5 6" key="1">
    <citation type="submission" date="2018-11" db="EMBL/GenBank/DDBJ databases">
        <title>Trebonia kvetii gen.nov., sp.nov., a novel acidophilic actinobacterium, and proposal of the new actinobacterial family Treboniaceae fam. nov.</title>
        <authorList>
            <person name="Rapoport D."/>
            <person name="Sagova-Mareckova M."/>
            <person name="Sedlacek I."/>
            <person name="Provaznik J."/>
            <person name="Kralova S."/>
            <person name="Pavlinic D."/>
            <person name="Benes V."/>
            <person name="Kopecky J."/>
        </authorList>
    </citation>
    <scope>NUCLEOTIDE SEQUENCE [LARGE SCALE GENOMIC DNA]</scope>
    <source>
        <strain evidence="5 6">15Tr583</strain>
    </source>
</reference>
<keyword evidence="1" id="KW-0805">Transcription regulation</keyword>
<evidence type="ECO:0000313" key="6">
    <source>
        <dbReference type="Proteomes" id="UP000460272"/>
    </source>
</evidence>
<dbReference type="OrthoDB" id="4338617at2"/>
<evidence type="ECO:0000256" key="3">
    <source>
        <dbReference type="ARBA" id="ARBA00023163"/>
    </source>
</evidence>
<dbReference type="InterPro" id="IPR000524">
    <property type="entry name" value="Tscrpt_reg_HTH_GntR"/>
</dbReference>
<dbReference type="Gene3D" id="1.10.10.10">
    <property type="entry name" value="Winged helix-like DNA-binding domain superfamily/Winged helix DNA-binding domain"/>
    <property type="match status" value="1"/>
</dbReference>
<evidence type="ECO:0000256" key="2">
    <source>
        <dbReference type="ARBA" id="ARBA00023125"/>
    </source>
</evidence>
<dbReference type="InterPro" id="IPR036390">
    <property type="entry name" value="WH_DNA-bd_sf"/>
</dbReference>
<keyword evidence="2" id="KW-0238">DNA-binding</keyword>
<evidence type="ECO:0000313" key="5">
    <source>
        <dbReference type="EMBL" id="TVZ04550.1"/>
    </source>
</evidence>
<sequence>MIDPDSAMPPYEQVAKMLRDEIAQGTLTGRVPSAHDVAEHHQVSHRVAARALEILQGEGMIENVPGEGHVVRHPRT</sequence>
<keyword evidence="3" id="KW-0804">Transcription</keyword>
<keyword evidence="6" id="KW-1185">Reference proteome</keyword>
<dbReference type="EMBL" id="RPFW01000003">
    <property type="protein sequence ID" value="TVZ04550.1"/>
    <property type="molecule type" value="Genomic_DNA"/>
</dbReference>
<protein>
    <submittedName>
        <fullName evidence="5">GntR family transcriptional regulator</fullName>
    </submittedName>
</protein>
<accession>A0A6P2C082</accession>
<gene>
    <name evidence="5" type="ORF">EAS64_19545</name>
</gene>
<name>A0A6P2C082_9ACTN</name>
<evidence type="ECO:0000256" key="1">
    <source>
        <dbReference type="ARBA" id="ARBA00023015"/>
    </source>
</evidence>
<dbReference type="PROSITE" id="PS50949">
    <property type="entry name" value="HTH_GNTR"/>
    <property type="match status" value="1"/>
</dbReference>
<evidence type="ECO:0000259" key="4">
    <source>
        <dbReference type="PROSITE" id="PS50949"/>
    </source>
</evidence>
<comment type="caution">
    <text evidence="5">The sequence shown here is derived from an EMBL/GenBank/DDBJ whole genome shotgun (WGS) entry which is preliminary data.</text>
</comment>
<organism evidence="5 6">
    <name type="scientific">Trebonia kvetii</name>
    <dbReference type="NCBI Taxonomy" id="2480626"/>
    <lineage>
        <taxon>Bacteria</taxon>
        <taxon>Bacillati</taxon>
        <taxon>Actinomycetota</taxon>
        <taxon>Actinomycetes</taxon>
        <taxon>Streptosporangiales</taxon>
        <taxon>Treboniaceae</taxon>
        <taxon>Trebonia</taxon>
    </lineage>
</organism>
<dbReference type="SUPFAM" id="SSF46785">
    <property type="entry name" value="Winged helix' DNA-binding domain"/>
    <property type="match status" value="1"/>
</dbReference>
<dbReference type="AlphaFoldDB" id="A0A6P2C082"/>
<dbReference type="Proteomes" id="UP000460272">
    <property type="component" value="Unassembled WGS sequence"/>
</dbReference>
<dbReference type="GO" id="GO:0003677">
    <property type="term" value="F:DNA binding"/>
    <property type="evidence" value="ECO:0007669"/>
    <property type="project" value="UniProtKB-KW"/>
</dbReference>
<feature type="domain" description="HTH gntR-type" evidence="4">
    <location>
        <begin position="8"/>
        <end position="74"/>
    </location>
</feature>
<dbReference type="RefSeq" id="WP_145854615.1">
    <property type="nucleotide sequence ID" value="NZ_RPFW01000003.1"/>
</dbReference>